<gene>
    <name evidence="2" type="ORF">GM658_28105</name>
</gene>
<proteinExistence type="predicted"/>
<protein>
    <submittedName>
        <fullName evidence="2">Uncharacterized protein</fullName>
    </submittedName>
</protein>
<keyword evidence="1" id="KW-0812">Transmembrane</keyword>
<dbReference type="Proteomes" id="UP000472320">
    <property type="component" value="Unassembled WGS sequence"/>
</dbReference>
<comment type="caution">
    <text evidence="2">The sequence shown here is derived from an EMBL/GenBank/DDBJ whole genome shotgun (WGS) entry which is preliminary data.</text>
</comment>
<keyword evidence="3" id="KW-1185">Reference proteome</keyword>
<evidence type="ECO:0000256" key="1">
    <source>
        <dbReference type="SAM" id="Phobius"/>
    </source>
</evidence>
<keyword evidence="1" id="KW-0472">Membrane</keyword>
<accession>A0A6L6QQW6</accession>
<evidence type="ECO:0000313" key="2">
    <source>
        <dbReference type="EMBL" id="MTW14484.1"/>
    </source>
</evidence>
<dbReference type="OrthoDB" id="9152960at2"/>
<name>A0A6L6QQW6_9BURK</name>
<keyword evidence="1" id="KW-1133">Transmembrane helix</keyword>
<dbReference type="RefSeq" id="WP_155457421.1">
    <property type="nucleotide sequence ID" value="NZ_WNKX01000048.1"/>
</dbReference>
<sequence>MRVVFAALFVFGSMLGTVAMVSSHFDNGHWPLWAKFAPAVVMLSALFASLFIFNGSGFRPNLSRKTLAEQISELEGQGRLIRQQFQAVRAFGVAEFEDEGLHYFIELLDGRVLFLSGQYLYDFEPISDDPELNQLRKFPCTEFEVLRHKDAGYVIDINCAGTVFEPELCAPAFTKDDWKRGIPADGEIVEGKGYEALKRERAHA</sequence>
<reference evidence="2 3" key="1">
    <citation type="submission" date="2019-11" db="EMBL/GenBank/DDBJ databases">
        <title>Type strains purchased from KCTC, JCM and DSMZ.</title>
        <authorList>
            <person name="Lu H."/>
        </authorList>
    </citation>
    <scope>NUCLEOTIDE SEQUENCE [LARGE SCALE GENOMIC DNA]</scope>
    <source>
        <strain evidence="2 3">JCM 31587</strain>
    </source>
</reference>
<organism evidence="2 3">
    <name type="scientific">Massilia eburnea</name>
    <dbReference type="NCBI Taxonomy" id="1776165"/>
    <lineage>
        <taxon>Bacteria</taxon>
        <taxon>Pseudomonadati</taxon>
        <taxon>Pseudomonadota</taxon>
        <taxon>Betaproteobacteria</taxon>
        <taxon>Burkholderiales</taxon>
        <taxon>Oxalobacteraceae</taxon>
        <taxon>Telluria group</taxon>
        <taxon>Massilia</taxon>
    </lineage>
</organism>
<feature type="transmembrane region" description="Helical" evidence="1">
    <location>
        <begin position="36"/>
        <end position="55"/>
    </location>
</feature>
<dbReference type="AlphaFoldDB" id="A0A6L6QQW6"/>
<evidence type="ECO:0000313" key="3">
    <source>
        <dbReference type="Proteomes" id="UP000472320"/>
    </source>
</evidence>
<dbReference type="EMBL" id="WNKX01000048">
    <property type="protein sequence ID" value="MTW14484.1"/>
    <property type="molecule type" value="Genomic_DNA"/>
</dbReference>